<evidence type="ECO:0000313" key="2">
    <source>
        <dbReference type="Proteomes" id="UP001500782"/>
    </source>
</evidence>
<gene>
    <name evidence="1" type="ORF">GCM10008967_25880</name>
</gene>
<accession>A0ABP3G445</accession>
<protein>
    <submittedName>
        <fullName evidence="1">Uncharacterized protein</fullName>
    </submittedName>
</protein>
<proteinExistence type="predicted"/>
<dbReference type="Proteomes" id="UP001500782">
    <property type="component" value="Unassembled WGS sequence"/>
</dbReference>
<organism evidence="1 2">
    <name type="scientific">Bacillus carboniphilus</name>
    <dbReference type="NCBI Taxonomy" id="86663"/>
    <lineage>
        <taxon>Bacteria</taxon>
        <taxon>Bacillati</taxon>
        <taxon>Bacillota</taxon>
        <taxon>Bacilli</taxon>
        <taxon>Bacillales</taxon>
        <taxon>Bacillaceae</taxon>
        <taxon>Bacillus</taxon>
    </lineage>
</organism>
<comment type="caution">
    <text evidence="1">The sequence shown here is derived from an EMBL/GenBank/DDBJ whole genome shotgun (WGS) entry which is preliminary data.</text>
</comment>
<name>A0ABP3G445_9BACI</name>
<reference evidence="2" key="1">
    <citation type="journal article" date="2019" name="Int. J. Syst. Evol. Microbiol.">
        <title>The Global Catalogue of Microorganisms (GCM) 10K type strain sequencing project: providing services to taxonomists for standard genome sequencing and annotation.</title>
        <authorList>
            <consortium name="The Broad Institute Genomics Platform"/>
            <consortium name="The Broad Institute Genome Sequencing Center for Infectious Disease"/>
            <person name="Wu L."/>
            <person name="Ma J."/>
        </authorList>
    </citation>
    <scope>NUCLEOTIDE SEQUENCE [LARGE SCALE GENOMIC DNA]</scope>
    <source>
        <strain evidence="2">JCM 9731</strain>
    </source>
</reference>
<dbReference type="EMBL" id="BAAADJ010000023">
    <property type="protein sequence ID" value="GAA0333943.1"/>
    <property type="molecule type" value="Genomic_DNA"/>
</dbReference>
<evidence type="ECO:0000313" key="1">
    <source>
        <dbReference type="EMBL" id="GAA0333943.1"/>
    </source>
</evidence>
<sequence>MIEIRENVPKKFGLPKKDELRDELDCDKKPRLKCSNIPWLDARVDVMLKPIIHQRFMNSFGFKRTTTKRVR</sequence>
<keyword evidence="2" id="KW-1185">Reference proteome</keyword>